<keyword evidence="2" id="KW-1185">Reference proteome</keyword>
<dbReference type="OrthoDB" id="429143at2759"/>
<accession>A0A9P5BAH3</accession>
<name>A0A9P5BAH3_9HYPO</name>
<evidence type="ECO:0000313" key="1">
    <source>
        <dbReference type="EMBL" id="KAF4497882.1"/>
    </source>
</evidence>
<organism evidence="1 2">
    <name type="scientific">Fusarium agapanthi</name>
    <dbReference type="NCBI Taxonomy" id="1803897"/>
    <lineage>
        <taxon>Eukaryota</taxon>
        <taxon>Fungi</taxon>
        <taxon>Dikarya</taxon>
        <taxon>Ascomycota</taxon>
        <taxon>Pezizomycotina</taxon>
        <taxon>Sordariomycetes</taxon>
        <taxon>Hypocreomycetidae</taxon>
        <taxon>Hypocreales</taxon>
        <taxon>Nectriaceae</taxon>
        <taxon>Fusarium</taxon>
        <taxon>Fusarium fujikuroi species complex</taxon>
    </lineage>
</organism>
<gene>
    <name evidence="1" type="ORF">FAGAP_5946</name>
</gene>
<sequence>MESNKLARTSKSLHIRSQSLIFANVWDLASLNMVLCLDSEASKPVKAIATASWAIAASLGMKDKDLTMEHNLASIRSLAPTVASAGLPLSVDLQDGYGSHLREAVTKAIQVEAHGANIEDSIPDRSLGQGIEHSLYPLSEQIARLQLAGLPDLKDDAGLDKETRMKEALKCGKAYLDAGATTVFFWRGYGTGFTKGEVQTLVNELGGCVEIRLVQARGALSTSDLGKLGVARISIGPSLFQIAMHAAKKSALSILEGGCLEQV</sequence>
<comment type="caution">
    <text evidence="1">The sequence shown here is derived from an EMBL/GenBank/DDBJ whole genome shotgun (WGS) entry which is preliminary data.</text>
</comment>
<dbReference type="InterPro" id="IPR015813">
    <property type="entry name" value="Pyrv/PenolPyrv_kinase-like_dom"/>
</dbReference>
<dbReference type="Pfam" id="PF13714">
    <property type="entry name" value="PEP_mutase"/>
    <property type="match status" value="1"/>
</dbReference>
<dbReference type="AlphaFoldDB" id="A0A9P5BAH3"/>
<dbReference type="CDD" id="cd00377">
    <property type="entry name" value="ICL_PEPM"/>
    <property type="match status" value="1"/>
</dbReference>
<dbReference type="InterPro" id="IPR039556">
    <property type="entry name" value="ICL/PEPM"/>
</dbReference>
<dbReference type="Proteomes" id="UP000737391">
    <property type="component" value="Unassembled WGS sequence"/>
</dbReference>
<dbReference type="SUPFAM" id="SSF51621">
    <property type="entry name" value="Phosphoenolpyruvate/pyruvate domain"/>
    <property type="match status" value="1"/>
</dbReference>
<dbReference type="InterPro" id="IPR040442">
    <property type="entry name" value="Pyrv_kinase-like_dom_sf"/>
</dbReference>
<protein>
    <submittedName>
        <fullName evidence="1">C6 transcription factor</fullName>
    </submittedName>
</protein>
<dbReference type="EMBL" id="LUFC02000398">
    <property type="protein sequence ID" value="KAF4497882.1"/>
    <property type="molecule type" value="Genomic_DNA"/>
</dbReference>
<dbReference type="Gene3D" id="3.20.20.60">
    <property type="entry name" value="Phosphoenolpyruvate-binding domains"/>
    <property type="match status" value="1"/>
</dbReference>
<dbReference type="PANTHER" id="PTHR42905:SF16">
    <property type="entry name" value="CARBOXYPHOSPHONOENOLPYRUVATE PHOSPHONOMUTASE-LIKE PROTEIN (AFU_ORTHOLOGUE AFUA_5G07230)"/>
    <property type="match status" value="1"/>
</dbReference>
<dbReference type="PANTHER" id="PTHR42905">
    <property type="entry name" value="PHOSPHOENOLPYRUVATE CARBOXYLASE"/>
    <property type="match status" value="1"/>
</dbReference>
<reference evidence="1" key="1">
    <citation type="submission" date="2020-01" db="EMBL/GenBank/DDBJ databases">
        <title>Identification and distribution of gene clusters putatively required for synthesis of sphingolipid metabolism inhibitors in phylogenetically diverse species of the filamentous fungus Fusarium.</title>
        <authorList>
            <person name="Kim H.-S."/>
            <person name="Busman M."/>
            <person name="Brown D.W."/>
            <person name="Divon H."/>
            <person name="Uhlig S."/>
            <person name="Proctor R.H."/>
        </authorList>
    </citation>
    <scope>NUCLEOTIDE SEQUENCE</scope>
    <source>
        <strain evidence="1">NRRL 31653</strain>
    </source>
</reference>
<evidence type="ECO:0000313" key="2">
    <source>
        <dbReference type="Proteomes" id="UP000737391"/>
    </source>
</evidence>
<dbReference type="GO" id="GO:0003824">
    <property type="term" value="F:catalytic activity"/>
    <property type="evidence" value="ECO:0007669"/>
    <property type="project" value="InterPro"/>
</dbReference>
<proteinExistence type="predicted"/>